<dbReference type="GO" id="GO:0006303">
    <property type="term" value="P:double-strand break repair via nonhomologous end joining"/>
    <property type="evidence" value="ECO:0007669"/>
    <property type="project" value="UniProtKB-UniRule"/>
</dbReference>
<dbReference type="AlphaFoldDB" id="A0A1H5UQ18"/>
<dbReference type="CDD" id="cd00789">
    <property type="entry name" value="KU_like"/>
    <property type="match status" value="1"/>
</dbReference>
<dbReference type="PANTHER" id="PTHR41251">
    <property type="entry name" value="NON-HOMOLOGOUS END JOINING PROTEIN KU"/>
    <property type="match status" value="1"/>
</dbReference>
<feature type="compositionally biased region" description="Basic and acidic residues" evidence="3">
    <location>
        <begin position="307"/>
        <end position="316"/>
    </location>
</feature>
<protein>
    <recommendedName>
        <fullName evidence="2">Non-homologous end joining protein Ku</fullName>
    </recommendedName>
</protein>
<dbReference type="GO" id="GO:0006310">
    <property type="term" value="P:DNA recombination"/>
    <property type="evidence" value="ECO:0007669"/>
    <property type="project" value="UniProtKB-KW"/>
</dbReference>
<dbReference type="SMART" id="SM00559">
    <property type="entry name" value="Ku78"/>
    <property type="match status" value="1"/>
</dbReference>
<reference evidence="5 6" key="1">
    <citation type="submission" date="2016-10" db="EMBL/GenBank/DDBJ databases">
        <authorList>
            <person name="de Groot N.N."/>
        </authorList>
    </citation>
    <scope>NUCLEOTIDE SEQUENCE [LARGE SCALE GENOMIC DNA]</scope>
    <source>
        <strain evidence="5 6">Nl13</strain>
    </source>
</reference>
<evidence type="ECO:0000313" key="5">
    <source>
        <dbReference type="EMBL" id="SEF77120.1"/>
    </source>
</evidence>
<dbReference type="InterPro" id="IPR009187">
    <property type="entry name" value="Prok_Ku"/>
</dbReference>
<evidence type="ECO:0000259" key="4">
    <source>
        <dbReference type="SMART" id="SM00559"/>
    </source>
</evidence>
<evidence type="ECO:0000256" key="3">
    <source>
        <dbReference type="SAM" id="MobiDB-lite"/>
    </source>
</evidence>
<comment type="subunit">
    <text evidence="2">Homodimer. Interacts with LigD.</text>
</comment>
<feature type="region of interest" description="Disordered" evidence="3">
    <location>
        <begin position="305"/>
        <end position="342"/>
    </location>
</feature>
<feature type="compositionally biased region" description="Low complexity" evidence="3">
    <location>
        <begin position="324"/>
        <end position="334"/>
    </location>
</feature>
<evidence type="ECO:0000256" key="1">
    <source>
        <dbReference type="ARBA" id="ARBA00023125"/>
    </source>
</evidence>
<dbReference type="InterPro" id="IPR006164">
    <property type="entry name" value="DNA_bd_Ku70/Ku80"/>
</dbReference>
<dbReference type="EMBL" id="FNVK01000008">
    <property type="protein sequence ID" value="SEF77120.1"/>
    <property type="molecule type" value="Genomic_DNA"/>
</dbReference>
<dbReference type="SUPFAM" id="SSF100939">
    <property type="entry name" value="SPOC domain-like"/>
    <property type="match status" value="1"/>
</dbReference>
<organism evidence="5 6">
    <name type="scientific">Nitrosospira multiformis (strain ATCC 25196 / NCIMB 11849 / C 71)</name>
    <dbReference type="NCBI Taxonomy" id="323848"/>
    <lineage>
        <taxon>Bacteria</taxon>
        <taxon>Pseudomonadati</taxon>
        <taxon>Pseudomonadota</taxon>
        <taxon>Betaproteobacteria</taxon>
        <taxon>Nitrosomonadales</taxon>
        <taxon>Nitrosomonadaceae</taxon>
        <taxon>Nitrosospira</taxon>
    </lineage>
</organism>
<dbReference type="HAMAP" id="MF_01875">
    <property type="entry name" value="Prokaryotic_Ku"/>
    <property type="match status" value="1"/>
</dbReference>
<comment type="function">
    <text evidence="2">With LigD forms a non-homologous end joining (NHEJ) DNA repair enzyme, which repairs dsDNA breaks with reduced fidelity. Binds linear dsDNA with 5'- and 3'- overhangs but not closed circular dsDNA nor ssDNA. Recruits and stimulates the ligase activity of LigD.</text>
</comment>
<feature type="domain" description="Ku" evidence="4">
    <location>
        <begin position="96"/>
        <end position="224"/>
    </location>
</feature>
<name>A0A1H5UQ18_NITMU</name>
<dbReference type="Pfam" id="PF02735">
    <property type="entry name" value="Ku"/>
    <property type="match status" value="1"/>
</dbReference>
<keyword evidence="2" id="KW-0233">DNA recombination</keyword>
<dbReference type="PANTHER" id="PTHR41251:SF1">
    <property type="entry name" value="NON-HOMOLOGOUS END JOINING PROTEIN KU"/>
    <property type="match status" value="1"/>
</dbReference>
<dbReference type="NCBIfam" id="TIGR02772">
    <property type="entry name" value="Ku_bact"/>
    <property type="match status" value="1"/>
</dbReference>
<comment type="similarity">
    <text evidence="2">Belongs to the prokaryotic Ku family.</text>
</comment>
<keyword evidence="1 2" id="KW-0238">DNA-binding</keyword>
<keyword evidence="2" id="KW-0227">DNA damage</keyword>
<sequence>MEKACISRVRNRTYKRRGEEHDLYFDIWPWKGAHFRSIMVASASTRALWKGAISFGLVHIPVALHTATTEQGLNFDWLDKRSMDPVGYKRINKRTGKEIDKEDIVKGIEYEDDHYVILSQEEIAAAYPKTTQTIAIEMFVPATDIPFIYLERPYYVTPANKGEKVYALLRETLSRTGRVGIARVIIQTKQHLAALIPFGRALVLNLLRWGDEIRSSENMSFPAEGAKETGITDKELKMAEQLVMDMSGKWNPEEFHDSFKDEIMKLVNEKVETGDIQTVAEPEEVELQRGGAQILDLTELLQRSLKKHTDNEDRDRRPVRKPAKSTTASSAPARSAHKRRAV</sequence>
<evidence type="ECO:0000313" key="6">
    <source>
        <dbReference type="Proteomes" id="UP000236751"/>
    </source>
</evidence>
<gene>
    <name evidence="2" type="primary">ku</name>
    <name evidence="5" type="ORF">SAMN05216403_108106</name>
</gene>
<dbReference type="Gene3D" id="2.40.290.10">
    <property type="match status" value="1"/>
</dbReference>
<dbReference type="PIRSF" id="PIRSF006493">
    <property type="entry name" value="Prok_Ku"/>
    <property type="match status" value="1"/>
</dbReference>
<dbReference type="Proteomes" id="UP000236751">
    <property type="component" value="Unassembled WGS sequence"/>
</dbReference>
<keyword evidence="2" id="KW-0234">DNA repair</keyword>
<accession>A0A1H5UQ18</accession>
<proteinExistence type="inferred from homology"/>
<dbReference type="GO" id="GO:0003690">
    <property type="term" value="F:double-stranded DNA binding"/>
    <property type="evidence" value="ECO:0007669"/>
    <property type="project" value="UniProtKB-UniRule"/>
</dbReference>
<dbReference type="InterPro" id="IPR016194">
    <property type="entry name" value="SPOC-like_C_dom_sf"/>
</dbReference>
<evidence type="ECO:0000256" key="2">
    <source>
        <dbReference type="HAMAP-Rule" id="MF_01875"/>
    </source>
</evidence>